<evidence type="ECO:0000313" key="1">
    <source>
        <dbReference type="EMBL" id="OXA90430.1"/>
    </source>
</evidence>
<evidence type="ECO:0008006" key="3">
    <source>
        <dbReference type="Google" id="ProtNLM"/>
    </source>
</evidence>
<name>A0A226HAH9_9FLAO</name>
<accession>A0A226HAH9</accession>
<dbReference type="AlphaFoldDB" id="A0A226HAH9"/>
<evidence type="ECO:0000313" key="2">
    <source>
        <dbReference type="Proteomes" id="UP000198345"/>
    </source>
</evidence>
<comment type="caution">
    <text evidence="1">The sequence shown here is derived from an EMBL/GenBank/DDBJ whole genome shotgun (WGS) entry which is preliminary data.</text>
</comment>
<keyword evidence="2" id="KW-1185">Reference proteome</keyword>
<dbReference type="OrthoDB" id="1445232at2"/>
<protein>
    <recommendedName>
        <fullName evidence="3">DUF2946 domain-containing protein</fullName>
    </recommendedName>
</protein>
<dbReference type="EMBL" id="MUGW01000025">
    <property type="protein sequence ID" value="OXA90430.1"/>
    <property type="molecule type" value="Genomic_DNA"/>
</dbReference>
<dbReference type="RefSeq" id="WP_089050219.1">
    <property type="nucleotide sequence ID" value="NZ_FXTV01000009.1"/>
</dbReference>
<proteinExistence type="predicted"/>
<sequence>MKKKFIIINLLLSLTVLLSMLFQTIHSYEHIFQQITEKTCEHKYTGNQKEITHSHSVDNNNCPICHFTFSTFISNSFYAVTFHKATVVTATTFFYAKTSSTFFKGSLFALRAPPLL</sequence>
<gene>
    <name evidence="1" type="ORF">B0A66_12740</name>
</gene>
<dbReference type="Proteomes" id="UP000198345">
    <property type="component" value="Unassembled WGS sequence"/>
</dbReference>
<organism evidence="1 2">
    <name type="scientific">Flavobacterium hercynium</name>
    <dbReference type="NCBI Taxonomy" id="387094"/>
    <lineage>
        <taxon>Bacteria</taxon>
        <taxon>Pseudomonadati</taxon>
        <taxon>Bacteroidota</taxon>
        <taxon>Flavobacteriia</taxon>
        <taxon>Flavobacteriales</taxon>
        <taxon>Flavobacteriaceae</taxon>
        <taxon>Flavobacterium</taxon>
    </lineage>
</organism>
<reference evidence="1 2" key="1">
    <citation type="submission" date="2016-11" db="EMBL/GenBank/DDBJ databases">
        <title>Whole genomes of Flavobacteriaceae.</title>
        <authorList>
            <person name="Stine C."/>
            <person name="Li C."/>
            <person name="Tadesse D."/>
        </authorList>
    </citation>
    <scope>NUCLEOTIDE SEQUENCE [LARGE SCALE GENOMIC DNA]</scope>
    <source>
        <strain evidence="1 2">DSM 18292</strain>
    </source>
</reference>